<dbReference type="RefSeq" id="WP_234867106.1">
    <property type="nucleotide sequence ID" value="NZ_JAKEVY010000004.1"/>
</dbReference>
<dbReference type="Pfam" id="PF02493">
    <property type="entry name" value="MORN"/>
    <property type="match status" value="6"/>
</dbReference>
<name>A0ABS9BLF2_9BACT</name>
<dbReference type="SMART" id="SM00698">
    <property type="entry name" value="MORN"/>
    <property type="match status" value="5"/>
</dbReference>
<evidence type="ECO:0000313" key="3">
    <source>
        <dbReference type="Proteomes" id="UP001200145"/>
    </source>
</evidence>
<proteinExistence type="predicted"/>
<dbReference type="Gene3D" id="2.20.110.10">
    <property type="entry name" value="Histone H3 K4-specific methyltransferase SET7/9 N-terminal domain"/>
    <property type="match status" value="2"/>
</dbReference>
<dbReference type="PANTHER" id="PTHR23084">
    <property type="entry name" value="PHOSPHATIDYLINOSITOL-4-PHOSPHATE 5-KINASE RELATED"/>
    <property type="match status" value="1"/>
</dbReference>
<dbReference type="EMBL" id="JAKEVY010000004">
    <property type="protein sequence ID" value="MCF1716155.1"/>
    <property type="molecule type" value="Genomic_DNA"/>
</dbReference>
<evidence type="ECO:0000256" key="1">
    <source>
        <dbReference type="ARBA" id="ARBA00022737"/>
    </source>
</evidence>
<keyword evidence="3" id="KW-1185">Reference proteome</keyword>
<organism evidence="2 3">
    <name type="scientific">Flavihumibacter fluminis</name>
    <dbReference type="NCBI Taxonomy" id="2909236"/>
    <lineage>
        <taxon>Bacteria</taxon>
        <taxon>Pseudomonadati</taxon>
        <taxon>Bacteroidota</taxon>
        <taxon>Chitinophagia</taxon>
        <taxon>Chitinophagales</taxon>
        <taxon>Chitinophagaceae</taxon>
        <taxon>Flavihumibacter</taxon>
    </lineage>
</organism>
<sequence length="821" mass="92949">MSSRPSFFEGIVRLATTTVLFLLCAGAVQAQRIDFENAPLNPVPFRYKLSHFNLKGSVYAHGNKVFSREGNLVYENNLGRGLHYIYQDGKLHTDTDGNLYEFDGQGFLTKKTFASSGIQSVVFAYNSKGLLVSEKSTTGYTAYYTYDEKNMLIKSSIGGGVREYVYQQNGEQLTVTIKDHTKTPIAVSTQVYKRGVEIGRDGRLFSIQFDPKGNRIEYNKNIYYEDLANRRIELSMVYKKPTMASVDPMFECTFYVNGVESRFLYAKLLDSNRMLVYNPFDEQYYSIEDAINQSKSGQKQVFEKVAVAGPFHIRKAANKYTFCYKGADLTNSIYLRKNALVISNIPFFFVYDKSLNMTFVGGTDDKRPAGLHPVQHFSPGNNLLYFKYEDRHIIIYEGQNMAKIHPEYKLVDHKSGNAFLVNEKNVPIYCFPDAAKEIPLKAYAGRTYNPDIDSYELTTSSTQPQSQSAGPVTNSLTNTNTCISGDCQNGFGSRKGSMSTYEGFFKSGEPTGFGYQDLGSLGYYYGNFKMGEFDGFGMFTWRETGNYYIGQWKNNKMHGYGYIKKGGTILNAGYFNNGILERKMLSASFLNKQWNGNCIGDCENGFGFYKYSDGSVYVGFFTGKKPNYVGAYTFRDGSSYIGEWIYGKRNFQGFESYSDGTSYRGEFLEGKRNGEGVLYNKSGKVISKGNWIQGKLAEANKVITESVPAKPDSYVPDETIPMEVASSMKAYKSGTQQLKQYVENLDARWTRKFSSEEEVAVNYAALLQAIYKIEQPAAFEFMMRLDRTRTGAVLVKLPEDMRTYLRNKAKERIEKYKSSSN</sequence>
<dbReference type="SUPFAM" id="SSF69322">
    <property type="entry name" value="Tricorn protease domain 2"/>
    <property type="match status" value="1"/>
</dbReference>
<comment type="caution">
    <text evidence="2">The sequence shown here is derived from an EMBL/GenBank/DDBJ whole genome shotgun (WGS) entry which is preliminary data.</text>
</comment>
<evidence type="ECO:0008006" key="4">
    <source>
        <dbReference type="Google" id="ProtNLM"/>
    </source>
</evidence>
<keyword evidence="1" id="KW-0677">Repeat</keyword>
<dbReference type="Proteomes" id="UP001200145">
    <property type="component" value="Unassembled WGS sequence"/>
</dbReference>
<dbReference type="InterPro" id="IPR003409">
    <property type="entry name" value="MORN"/>
</dbReference>
<evidence type="ECO:0000313" key="2">
    <source>
        <dbReference type="EMBL" id="MCF1716155.1"/>
    </source>
</evidence>
<dbReference type="Gene3D" id="2.180.10.10">
    <property type="entry name" value="RHS repeat-associated core"/>
    <property type="match status" value="1"/>
</dbReference>
<dbReference type="PANTHER" id="PTHR23084:SF263">
    <property type="entry name" value="MORN REPEAT-CONTAINING PROTEIN 1"/>
    <property type="match status" value="1"/>
</dbReference>
<reference evidence="2 3" key="1">
    <citation type="submission" date="2022-01" db="EMBL/GenBank/DDBJ databases">
        <title>Flavihumibacter sp. nov., isolated from sediment of a river.</title>
        <authorList>
            <person name="Liu H."/>
        </authorList>
    </citation>
    <scope>NUCLEOTIDE SEQUENCE [LARGE SCALE GENOMIC DNA]</scope>
    <source>
        <strain evidence="2 3">RY-1</strain>
    </source>
</reference>
<dbReference type="SUPFAM" id="SSF82185">
    <property type="entry name" value="Histone H3 K4-specific methyltransferase SET7/9 N-terminal domain"/>
    <property type="match status" value="2"/>
</dbReference>
<accession>A0ABS9BLF2</accession>
<protein>
    <recommendedName>
        <fullName evidence="4">Antitoxin component YwqK of YwqJK toxin-antitoxin module</fullName>
    </recommendedName>
</protein>
<gene>
    <name evidence="2" type="ORF">L0U88_16055</name>
</gene>